<protein>
    <submittedName>
        <fullName evidence="1">Uncharacterized protein</fullName>
    </submittedName>
</protein>
<dbReference type="AlphaFoldDB" id="A0A0G0X3R0"/>
<sequence length="72" mass="8325">MEITRYIVEYWQKVTPGENGRSQLWHLVLPYFRNIKIGQSGRVTHNRAVDIATRAVSSGPPDIFVRVVQQML</sequence>
<evidence type="ECO:0000313" key="2">
    <source>
        <dbReference type="Proteomes" id="UP000034676"/>
    </source>
</evidence>
<name>A0A0G0X3R0_9BACT</name>
<comment type="caution">
    <text evidence="1">The sequence shown here is derived from an EMBL/GenBank/DDBJ whole genome shotgun (WGS) entry which is preliminary data.</text>
</comment>
<proteinExistence type="predicted"/>
<organism evidence="1 2">
    <name type="scientific">Candidatus Woesebacteria bacterium GW2011_GWA1_41_13b</name>
    <dbReference type="NCBI Taxonomy" id="1618555"/>
    <lineage>
        <taxon>Bacteria</taxon>
        <taxon>Candidatus Woeseibacteriota</taxon>
    </lineage>
</organism>
<dbReference type="Proteomes" id="UP000034676">
    <property type="component" value="Unassembled WGS sequence"/>
</dbReference>
<gene>
    <name evidence="1" type="ORF">UU42_C0015G0003</name>
</gene>
<reference evidence="1 2" key="1">
    <citation type="journal article" date="2015" name="Nature">
        <title>rRNA introns, odd ribosomes, and small enigmatic genomes across a large radiation of phyla.</title>
        <authorList>
            <person name="Brown C.T."/>
            <person name="Hug L.A."/>
            <person name="Thomas B.C."/>
            <person name="Sharon I."/>
            <person name="Castelle C.J."/>
            <person name="Singh A."/>
            <person name="Wilkins M.J."/>
            <person name="Williams K.H."/>
            <person name="Banfield J.F."/>
        </authorList>
    </citation>
    <scope>NUCLEOTIDE SEQUENCE [LARGE SCALE GENOMIC DNA]</scope>
</reference>
<dbReference type="EMBL" id="LCAO01000015">
    <property type="protein sequence ID" value="KKR91310.1"/>
    <property type="molecule type" value="Genomic_DNA"/>
</dbReference>
<evidence type="ECO:0000313" key="1">
    <source>
        <dbReference type="EMBL" id="KKR91310.1"/>
    </source>
</evidence>
<accession>A0A0G0X3R0</accession>